<evidence type="ECO:0000256" key="4">
    <source>
        <dbReference type="ARBA" id="ARBA00022989"/>
    </source>
</evidence>
<dbReference type="InterPro" id="IPR006726">
    <property type="entry name" value="PHBA_efflux_AaeB/fusaric-R"/>
</dbReference>
<sequence length="774" mass="86127">MANQTHPLWRVRLASALRTALACTIVGCTTLYCPKPLRNFLTYPSYSYMTTILVVSDATLGETLRSCWHVAYATCQVMAFSVLALWLLGPARFTNEVAAAAVALNVFVVALPGSTNLMSKRIAFGQIVNVYVGTVILGPHDSGIVMHPTHVAASTALGALASVIAVTFPYPRLAYYEGKKSWRLYAENASQRLTRFVEAISALDNRVALESISQGKTLSKAAVKLLQSISHNLEGMLWERPDIKFLRPNHKDLGEKLQEMEIPIRGMEMALSSCASFPVNMINEELKGHLQSSELQRSLKLLQAKYSMPSEATTAPEGNRETSDKPLWTNKTTTTIHQDLPALFFLYCMKLLLGDLPIARNPRNTPKFKDKPSDTQTQAQCICKRVWRSIKPSPRNFIFALKCSIALGLAVLLGLIYNKEQGYWSGLTIAISFEIGRQATFTVANARAQGTAMGSVYGIIWLFLFQRINQLRLLPIIPWIVFTHFLRHSKMYGQAGGNSAAIGALLILGRENYGQPSAFAIARIAEACIGLICFTLVEVLFYPMRAATLAKNQFSQSLGALRDCVQDINLCLPASTGLREKQRKLKSHVKELEKFIEEAETEPNFWFLPFQSDCYNRVLGSLSKMVDLLPFVAHTTDFISQKSQDASEELKQHMITDLEIIKEKTGSSLKCLEEVTSMKSLAALETQVQSEYDSEAAISPNPFMILGTCDEEAETIVSKFLHHLQEVVDKVHTSDGEVKHVSQMVLCLSSLGFCIRSLMEETMNIKEEVRKLVK</sequence>
<dbReference type="Proteomes" id="UP001457282">
    <property type="component" value="Unassembled WGS sequence"/>
</dbReference>
<feature type="transmembrane region" description="Helical" evidence="6">
    <location>
        <begin position="151"/>
        <end position="170"/>
    </location>
</feature>
<organism evidence="7 8">
    <name type="scientific">Rubus argutus</name>
    <name type="common">Southern blackberry</name>
    <dbReference type="NCBI Taxonomy" id="59490"/>
    <lineage>
        <taxon>Eukaryota</taxon>
        <taxon>Viridiplantae</taxon>
        <taxon>Streptophyta</taxon>
        <taxon>Embryophyta</taxon>
        <taxon>Tracheophyta</taxon>
        <taxon>Spermatophyta</taxon>
        <taxon>Magnoliopsida</taxon>
        <taxon>eudicotyledons</taxon>
        <taxon>Gunneridae</taxon>
        <taxon>Pentapetalae</taxon>
        <taxon>rosids</taxon>
        <taxon>fabids</taxon>
        <taxon>Rosales</taxon>
        <taxon>Rosaceae</taxon>
        <taxon>Rosoideae</taxon>
        <taxon>Rosoideae incertae sedis</taxon>
        <taxon>Rubus</taxon>
    </lineage>
</organism>
<dbReference type="EMBL" id="JBEDUW010000006">
    <property type="protein sequence ID" value="KAK9920690.1"/>
    <property type="molecule type" value="Genomic_DNA"/>
</dbReference>
<feature type="transmembrane region" description="Helical" evidence="6">
    <location>
        <begin position="97"/>
        <end position="115"/>
    </location>
</feature>
<feature type="transmembrane region" description="Helical" evidence="6">
    <location>
        <begin position="446"/>
        <end position="465"/>
    </location>
</feature>
<feature type="transmembrane region" description="Helical" evidence="6">
    <location>
        <begin position="520"/>
        <end position="542"/>
    </location>
</feature>
<evidence type="ECO:0000313" key="7">
    <source>
        <dbReference type="EMBL" id="KAK9920690.1"/>
    </source>
</evidence>
<dbReference type="Pfam" id="PF04632">
    <property type="entry name" value="FUSC"/>
    <property type="match status" value="1"/>
</dbReference>
<name>A0AAW1W710_RUBAR</name>
<gene>
    <name evidence="7" type="ORF">M0R45_029238</name>
</gene>
<comment type="caution">
    <text evidence="7">The sequence shown here is derived from an EMBL/GenBank/DDBJ whole genome shotgun (WGS) entry which is preliminary data.</text>
</comment>
<dbReference type="AlphaFoldDB" id="A0AAW1W710"/>
<keyword evidence="2" id="KW-1003">Cell membrane</keyword>
<feature type="transmembrane region" description="Helical" evidence="6">
    <location>
        <begin position="122"/>
        <end position="139"/>
    </location>
</feature>
<dbReference type="PANTHER" id="PTHR30509:SF34">
    <property type="entry name" value="F3L24.34 PROTEIN"/>
    <property type="match status" value="1"/>
</dbReference>
<evidence type="ECO:0000256" key="1">
    <source>
        <dbReference type="ARBA" id="ARBA00004651"/>
    </source>
</evidence>
<reference evidence="7 8" key="1">
    <citation type="journal article" date="2023" name="G3 (Bethesda)">
        <title>A chromosome-length genome assembly and annotation of blackberry (Rubus argutus, cv. 'Hillquist').</title>
        <authorList>
            <person name="Bruna T."/>
            <person name="Aryal R."/>
            <person name="Dudchenko O."/>
            <person name="Sargent D.J."/>
            <person name="Mead D."/>
            <person name="Buti M."/>
            <person name="Cavallini A."/>
            <person name="Hytonen T."/>
            <person name="Andres J."/>
            <person name="Pham M."/>
            <person name="Weisz D."/>
            <person name="Mascagni F."/>
            <person name="Usai G."/>
            <person name="Natali L."/>
            <person name="Bassil N."/>
            <person name="Fernandez G.E."/>
            <person name="Lomsadze A."/>
            <person name="Armour M."/>
            <person name="Olukolu B."/>
            <person name="Poorten T."/>
            <person name="Britton C."/>
            <person name="Davik J."/>
            <person name="Ashrafi H."/>
            <person name="Aiden E.L."/>
            <person name="Borodovsky M."/>
            <person name="Worthington M."/>
        </authorList>
    </citation>
    <scope>NUCLEOTIDE SEQUENCE [LARGE SCALE GENOMIC DNA]</scope>
    <source>
        <strain evidence="7">PI 553951</strain>
    </source>
</reference>
<keyword evidence="4 6" id="KW-1133">Transmembrane helix</keyword>
<evidence type="ECO:0000313" key="8">
    <source>
        <dbReference type="Proteomes" id="UP001457282"/>
    </source>
</evidence>
<dbReference type="PANTHER" id="PTHR30509">
    <property type="entry name" value="P-HYDROXYBENZOIC ACID EFFLUX PUMP SUBUNIT-RELATED"/>
    <property type="match status" value="1"/>
</dbReference>
<evidence type="ECO:0000256" key="6">
    <source>
        <dbReference type="SAM" id="Phobius"/>
    </source>
</evidence>
<proteinExistence type="predicted"/>
<accession>A0AAW1W710</accession>
<evidence type="ECO:0000256" key="3">
    <source>
        <dbReference type="ARBA" id="ARBA00022692"/>
    </source>
</evidence>
<comment type="subcellular location">
    <subcellularLocation>
        <location evidence="1">Cell membrane</location>
        <topology evidence="1">Multi-pass membrane protein</topology>
    </subcellularLocation>
</comment>
<dbReference type="GO" id="GO:0005886">
    <property type="term" value="C:plasma membrane"/>
    <property type="evidence" value="ECO:0007669"/>
    <property type="project" value="UniProtKB-SubCell"/>
</dbReference>
<keyword evidence="3 6" id="KW-0812">Transmembrane</keyword>
<evidence type="ECO:0000256" key="5">
    <source>
        <dbReference type="ARBA" id="ARBA00023136"/>
    </source>
</evidence>
<keyword evidence="5 6" id="KW-0472">Membrane</keyword>
<feature type="transmembrane region" description="Helical" evidence="6">
    <location>
        <begin position="397"/>
        <end position="417"/>
    </location>
</feature>
<dbReference type="GO" id="GO:0022857">
    <property type="term" value="F:transmembrane transporter activity"/>
    <property type="evidence" value="ECO:0007669"/>
    <property type="project" value="InterPro"/>
</dbReference>
<keyword evidence="8" id="KW-1185">Reference proteome</keyword>
<protein>
    <submittedName>
        <fullName evidence="7">Uncharacterized protein</fullName>
    </submittedName>
</protein>
<feature type="transmembrane region" description="Helical" evidence="6">
    <location>
        <begin position="70"/>
        <end position="91"/>
    </location>
</feature>
<evidence type="ECO:0000256" key="2">
    <source>
        <dbReference type="ARBA" id="ARBA00022475"/>
    </source>
</evidence>